<reference evidence="1" key="1">
    <citation type="journal article" date="2020" name="Science">
        <title>Unexpected conservation and global transmission of agrobacterial virulence plasmids.</title>
        <authorList>
            <person name="Weisberg A.J."/>
            <person name="Davis E.W. 2nd"/>
            <person name="Tabima J."/>
            <person name="Belcher M.S."/>
            <person name="Miller M."/>
            <person name="Kuo C.H."/>
            <person name="Loper J.E."/>
            <person name="Grunwald N.J."/>
            <person name="Putnam M.L."/>
            <person name="Chang J.H."/>
        </authorList>
    </citation>
    <scope>NUCLEOTIDE SEQUENCE</scope>
    <source>
        <strain evidence="1">17-1853-1a</strain>
    </source>
</reference>
<evidence type="ECO:0000313" key="1">
    <source>
        <dbReference type="EMBL" id="NTC26667.1"/>
    </source>
</evidence>
<gene>
    <name evidence="1" type="ORF">G6M46_00675</name>
</gene>
<dbReference type="Proteomes" id="UP000702952">
    <property type="component" value="Unassembled WGS sequence"/>
</dbReference>
<dbReference type="OrthoDB" id="8297948at2"/>
<evidence type="ECO:0000313" key="2">
    <source>
        <dbReference type="Proteomes" id="UP000702952"/>
    </source>
</evidence>
<dbReference type="RefSeq" id="WP_003514995.1">
    <property type="nucleotide sequence ID" value="NZ_CP048464.1"/>
</dbReference>
<protein>
    <submittedName>
        <fullName evidence="1">Uncharacterized protein</fullName>
    </submittedName>
</protein>
<proteinExistence type="predicted"/>
<sequence length="125" mass="13341">MEKCRCSRRHPQVLIGLVVASLLVIIGFQAPSGIKAISKTSRLERLQTADLSHSPSLRDKDCTTGDDHGCKAHNGASGLRPVGFPSTILRIVADAKPAVTPVAIAPQTFRDFANVVPRAPPHIIS</sequence>
<organism evidence="1 2">
    <name type="scientific">Agrobacterium tumefaciens</name>
    <dbReference type="NCBI Taxonomy" id="358"/>
    <lineage>
        <taxon>Bacteria</taxon>
        <taxon>Pseudomonadati</taxon>
        <taxon>Pseudomonadota</taxon>
        <taxon>Alphaproteobacteria</taxon>
        <taxon>Hyphomicrobiales</taxon>
        <taxon>Rhizobiaceae</taxon>
        <taxon>Rhizobium/Agrobacterium group</taxon>
        <taxon>Agrobacterium</taxon>
        <taxon>Agrobacterium tumefaciens complex</taxon>
    </lineage>
</organism>
<dbReference type="AlphaFoldDB" id="A0A1B9UDD7"/>
<dbReference type="EMBL" id="JAAMAY010000002">
    <property type="protein sequence ID" value="NTC26667.1"/>
    <property type="molecule type" value="Genomic_DNA"/>
</dbReference>
<comment type="caution">
    <text evidence="1">The sequence shown here is derived from an EMBL/GenBank/DDBJ whole genome shotgun (WGS) entry which is preliminary data.</text>
</comment>
<accession>A0A1B9UDD7</accession>
<name>A0A1B9UDD7_AGRTU</name>